<protein>
    <submittedName>
        <fullName evidence="1">Uncharacterized protein</fullName>
    </submittedName>
</protein>
<name>A0A5J4T5I5_9EUKA</name>
<gene>
    <name evidence="1" type="ORF">EZS28_051065</name>
</gene>
<dbReference type="Proteomes" id="UP000324800">
    <property type="component" value="Unassembled WGS sequence"/>
</dbReference>
<dbReference type="EMBL" id="SNRW01038169">
    <property type="protein sequence ID" value="KAA6353408.1"/>
    <property type="molecule type" value="Genomic_DNA"/>
</dbReference>
<feature type="non-terminal residue" evidence="1">
    <location>
        <position position="1"/>
    </location>
</feature>
<proteinExistence type="predicted"/>
<reference evidence="1 2" key="1">
    <citation type="submission" date="2019-03" db="EMBL/GenBank/DDBJ databases">
        <title>Single cell metagenomics reveals metabolic interactions within the superorganism composed of flagellate Streblomastix strix and complex community of Bacteroidetes bacteria on its surface.</title>
        <authorList>
            <person name="Treitli S.C."/>
            <person name="Kolisko M."/>
            <person name="Husnik F."/>
            <person name="Keeling P."/>
            <person name="Hampl V."/>
        </authorList>
    </citation>
    <scope>NUCLEOTIDE SEQUENCE [LARGE SCALE GENOMIC DNA]</scope>
    <source>
        <strain evidence="1">ST1C</strain>
    </source>
</reference>
<organism evidence="1 2">
    <name type="scientific">Streblomastix strix</name>
    <dbReference type="NCBI Taxonomy" id="222440"/>
    <lineage>
        <taxon>Eukaryota</taxon>
        <taxon>Metamonada</taxon>
        <taxon>Preaxostyla</taxon>
        <taxon>Oxymonadida</taxon>
        <taxon>Streblomastigidae</taxon>
        <taxon>Streblomastix</taxon>
    </lineage>
</organism>
<accession>A0A5J4T5I5</accession>
<evidence type="ECO:0000313" key="2">
    <source>
        <dbReference type="Proteomes" id="UP000324800"/>
    </source>
</evidence>
<comment type="caution">
    <text evidence="1">The sequence shown here is derived from an EMBL/GenBank/DDBJ whole genome shotgun (WGS) entry which is preliminary data.</text>
</comment>
<dbReference type="AlphaFoldDB" id="A0A5J4T5I5"/>
<sequence length="51" mass="5946">ESGVVSIIKPYIVAEFKKLKLDHYQHHQGGRVTVNFNAGKKVERKFKEYVE</sequence>
<evidence type="ECO:0000313" key="1">
    <source>
        <dbReference type="EMBL" id="KAA6353408.1"/>
    </source>
</evidence>